<feature type="region of interest" description="Disordered" evidence="3">
    <location>
        <begin position="295"/>
        <end position="545"/>
    </location>
</feature>
<dbReference type="FunFam" id="1.10.340.30:FF:000007">
    <property type="entry name" value="Methyl-CpG-binding domain protein 4"/>
    <property type="match status" value="1"/>
</dbReference>
<dbReference type="SUPFAM" id="SSF48150">
    <property type="entry name" value="DNA-glycosylase"/>
    <property type="match status" value="1"/>
</dbReference>
<dbReference type="GO" id="GO:0005634">
    <property type="term" value="C:nucleus"/>
    <property type="evidence" value="ECO:0007669"/>
    <property type="project" value="UniProtKB-SubCell"/>
</dbReference>
<feature type="compositionally biased region" description="Basic and acidic residues" evidence="3">
    <location>
        <begin position="498"/>
        <end position="519"/>
    </location>
</feature>
<keyword evidence="5" id="KW-1185">Reference proteome</keyword>
<feature type="compositionally biased region" description="Acidic residues" evidence="3">
    <location>
        <begin position="307"/>
        <end position="341"/>
    </location>
</feature>
<evidence type="ECO:0000256" key="1">
    <source>
        <dbReference type="ARBA" id="ARBA00004123"/>
    </source>
</evidence>
<dbReference type="PANTHER" id="PTHR15074:SF0">
    <property type="entry name" value="METHYL-CPG-BINDING DOMAIN PROTEIN 4-LIKE PROTEIN"/>
    <property type="match status" value="1"/>
</dbReference>
<comment type="caution">
    <text evidence="4">The sequence shown here is derived from an EMBL/GenBank/DDBJ whole genome shotgun (WGS) entry which is preliminary data.</text>
</comment>
<dbReference type="GO" id="GO:0006281">
    <property type="term" value="P:DNA repair"/>
    <property type="evidence" value="ECO:0007669"/>
    <property type="project" value="InterPro"/>
</dbReference>
<dbReference type="InterPro" id="IPR045138">
    <property type="entry name" value="MeCP2/MBD4"/>
</dbReference>
<feature type="compositionally biased region" description="Basic and acidic residues" evidence="3">
    <location>
        <begin position="620"/>
        <end position="634"/>
    </location>
</feature>
<dbReference type="AlphaFoldDB" id="A0A176W3X0"/>
<feature type="region of interest" description="Disordered" evidence="3">
    <location>
        <begin position="574"/>
        <end position="634"/>
    </location>
</feature>
<proteinExistence type="predicted"/>
<sequence>MCFRRRGNTVRYWIERGWGRDAEECAHLWTICNEAFVKDGTVNEMREERERARAGQECGSRAIELVVNEGALLCLPGRDGDRAAITFTDPGPLMRSSRRSGRESEEEEEEDEEQQASCGTDPLAGHRVAWHGMVAPCGKRAGEAEAGRQGRQGGRQPGKIWVVGPRGSAEERRRRRTRTGRTKLEAEEEKVVVVVVAEQGYRAGGGPRSLQSLGTPSGRTKERAGMVTVNNRGMVGSSSHQHQQQRSYGISEMASEKVGGASVLSAADMMNNNGSKVGAGYRWNGDAMMLGRRRVGLSNGGSVSDGSSDEEEEEEEAEEDVAEDLSDDGEGLGAEEEEEHEADVMDRGGSSRGRDRDREREREHERVGFDDGGTGTEDEGFDEPGLPDSPSPQPVMRIADGRDLGRGDMRVSKVPVSRERERMRDMSSPDDVRESNHRQRMREVSSPEEDAHEATDDSDGERALPLSRGPERSHVSASEGTREMILSPEKGPRGMVDTTKRKIESVPRNGGEPKKRERGPSTNSSRRRRSTGTGERTRFSSDNKARVTLERAREILAAVKAAMVNDPKQFALRHAESRAVENSSSSEDERPPLQLAPPRVMLHQQVKTEDKLIKKRSRAPKGDKEVPPRRRKPKVEVDFHASEEKSFYRRPQAEGSGHEHAFKLGHFNTSGVELSREGRVTHDGDGEGHYERKEFREEGFEKHIAVVEKKVRKRRKTKDADDSLPMSTGLCPGSSIRNENWEPPPSPFGLIQESLYKDPWKVLLSCMLLNKTAGRQMHKVIWDLFSLCPDAESAINTDTAKIAEKVYSLGLQNKRAKMIQRFSFEYLQGDWTNVTQLHGIGKYAADAYAIFCQGLWRDVEPDDHQLAKYWKWLWETDGQGNGFTPDNS</sequence>
<feature type="compositionally biased region" description="Acidic residues" evidence="3">
    <location>
        <begin position="104"/>
        <end position="114"/>
    </location>
</feature>
<name>A0A176W3X0_MARPO</name>
<feature type="compositionally biased region" description="Basic and acidic residues" evidence="3">
    <location>
        <begin position="399"/>
        <end position="445"/>
    </location>
</feature>
<dbReference type="Proteomes" id="UP000077202">
    <property type="component" value="Unassembled WGS sequence"/>
</dbReference>
<dbReference type="EMBL" id="LVLJ01001842">
    <property type="protein sequence ID" value="OAE27727.1"/>
    <property type="molecule type" value="Genomic_DNA"/>
</dbReference>
<dbReference type="PANTHER" id="PTHR15074">
    <property type="entry name" value="METHYL-CPG-BINDING PROTEIN"/>
    <property type="match status" value="1"/>
</dbReference>
<feature type="region of interest" description="Disordered" evidence="3">
    <location>
        <begin position="84"/>
        <end position="123"/>
    </location>
</feature>
<dbReference type="GO" id="GO:0003824">
    <property type="term" value="F:catalytic activity"/>
    <property type="evidence" value="ECO:0007669"/>
    <property type="project" value="InterPro"/>
</dbReference>
<feature type="compositionally biased region" description="Basic and acidic residues" evidence="3">
    <location>
        <begin position="535"/>
        <end position="545"/>
    </location>
</feature>
<comment type="subcellular location">
    <subcellularLocation>
        <location evidence="1">Nucleus</location>
    </subcellularLocation>
</comment>
<protein>
    <recommendedName>
        <fullName evidence="6">HhH-GPD domain-containing protein</fullName>
    </recommendedName>
</protein>
<feature type="region of interest" description="Disordered" evidence="3">
    <location>
        <begin position="141"/>
        <end position="182"/>
    </location>
</feature>
<dbReference type="GO" id="GO:0003677">
    <property type="term" value="F:DNA binding"/>
    <property type="evidence" value="ECO:0007669"/>
    <property type="project" value="InterPro"/>
</dbReference>
<accession>A0A176W3X0</accession>
<evidence type="ECO:0000256" key="2">
    <source>
        <dbReference type="ARBA" id="ARBA00023242"/>
    </source>
</evidence>
<feature type="compositionally biased region" description="Acidic residues" evidence="3">
    <location>
        <begin position="446"/>
        <end position="459"/>
    </location>
</feature>
<feature type="compositionally biased region" description="Basic and acidic residues" evidence="3">
    <location>
        <begin position="352"/>
        <end position="369"/>
    </location>
</feature>
<evidence type="ECO:0008006" key="6">
    <source>
        <dbReference type="Google" id="ProtNLM"/>
    </source>
</evidence>
<gene>
    <name evidence="4" type="ORF">AXG93_4193s1270</name>
</gene>
<reference evidence="4" key="1">
    <citation type="submission" date="2016-03" db="EMBL/GenBank/DDBJ databases">
        <title>Mechanisms controlling the formation of the plant cell surface in tip-growing cells are functionally conserved among land plants.</title>
        <authorList>
            <person name="Honkanen S."/>
            <person name="Jones V.A."/>
            <person name="Morieri G."/>
            <person name="Champion C."/>
            <person name="Hetherington A.J."/>
            <person name="Kelly S."/>
            <person name="Saint-Marcoux D."/>
            <person name="Proust H."/>
            <person name="Prescott H."/>
            <person name="Dolan L."/>
        </authorList>
    </citation>
    <scope>NUCLEOTIDE SEQUENCE [LARGE SCALE GENOMIC DNA]</scope>
    <source>
        <tissue evidence="4">Whole gametophyte</tissue>
    </source>
</reference>
<evidence type="ECO:0000256" key="3">
    <source>
        <dbReference type="SAM" id="MobiDB-lite"/>
    </source>
</evidence>
<dbReference type="Gene3D" id="1.10.340.30">
    <property type="entry name" value="Hypothetical protein, domain 2"/>
    <property type="match status" value="1"/>
</dbReference>
<dbReference type="InterPro" id="IPR011257">
    <property type="entry name" value="DNA_glycosylase"/>
</dbReference>
<feature type="compositionally biased region" description="Low complexity" evidence="3">
    <location>
        <begin position="296"/>
        <end position="306"/>
    </location>
</feature>
<feature type="region of interest" description="Disordered" evidence="3">
    <location>
        <begin position="712"/>
        <end position="738"/>
    </location>
</feature>
<evidence type="ECO:0000313" key="5">
    <source>
        <dbReference type="Proteomes" id="UP000077202"/>
    </source>
</evidence>
<organism evidence="4 5">
    <name type="scientific">Marchantia polymorpha subsp. ruderalis</name>
    <dbReference type="NCBI Taxonomy" id="1480154"/>
    <lineage>
        <taxon>Eukaryota</taxon>
        <taxon>Viridiplantae</taxon>
        <taxon>Streptophyta</taxon>
        <taxon>Embryophyta</taxon>
        <taxon>Marchantiophyta</taxon>
        <taxon>Marchantiopsida</taxon>
        <taxon>Marchantiidae</taxon>
        <taxon>Marchantiales</taxon>
        <taxon>Marchantiaceae</taxon>
        <taxon>Marchantia</taxon>
    </lineage>
</organism>
<keyword evidence="2" id="KW-0539">Nucleus</keyword>
<evidence type="ECO:0000313" key="4">
    <source>
        <dbReference type="EMBL" id="OAE27727.1"/>
    </source>
</evidence>